<accession>A0A0F4ES22</accession>
<organism evidence="3 4">
    <name type="scientific">Mycobacterium lepromatosis</name>
    <dbReference type="NCBI Taxonomy" id="480418"/>
    <lineage>
        <taxon>Bacteria</taxon>
        <taxon>Bacillati</taxon>
        <taxon>Actinomycetota</taxon>
        <taxon>Actinomycetes</taxon>
        <taxon>Mycobacteriales</taxon>
        <taxon>Mycobacteriaceae</taxon>
        <taxon>Mycobacterium</taxon>
    </lineage>
</organism>
<feature type="region of interest" description="Disordered" evidence="1">
    <location>
        <begin position="1"/>
        <end position="40"/>
    </location>
</feature>
<keyword evidence="2" id="KW-0472">Membrane</keyword>
<feature type="compositionally biased region" description="Polar residues" evidence="1">
    <location>
        <begin position="115"/>
        <end position="131"/>
    </location>
</feature>
<sequence length="293" mass="32408">MPNEPEPDRGITLNRPGFAPRAVDKDDIVSNLPDAKDNATMTPGKEIAAIYPLTHSDSETETVVITKLKPNQDPELDEQQHDRRFTAPGFDAKATVIIATAPDPATEAIYPPPTSYNHSENPGYSSKTAVPQSIPPRLGAKLRTSRHFHWGWALALIMIVLALAAIAILGTVLLTHGKHMKTSPAEQVRQTIQSFDVAVQTGNLMTLRSITCGTTREGYVEYDEYSWDETYHRVSAAKQYPVIASIDQVVVNGQHAEANITTFMAYDPKVRSTRSIDLQFRDDQWKICQSPNG</sequence>
<dbReference type="EMBL" id="JRPY01000016">
    <property type="protein sequence ID" value="KJX75761.1"/>
    <property type="molecule type" value="Genomic_DNA"/>
</dbReference>
<evidence type="ECO:0000313" key="4">
    <source>
        <dbReference type="Proteomes" id="UP000053699"/>
    </source>
</evidence>
<gene>
    <name evidence="3" type="ORF">MLPM_0285</name>
</gene>
<dbReference type="STRING" id="480418.GCA_000975265_02114"/>
<feature type="transmembrane region" description="Helical" evidence="2">
    <location>
        <begin position="150"/>
        <end position="174"/>
    </location>
</feature>
<evidence type="ECO:0000256" key="2">
    <source>
        <dbReference type="SAM" id="Phobius"/>
    </source>
</evidence>
<evidence type="ECO:0008006" key="5">
    <source>
        <dbReference type="Google" id="ProtNLM"/>
    </source>
</evidence>
<proteinExistence type="predicted"/>
<protein>
    <recommendedName>
        <fullName evidence="5">DUF4878 domain-containing protein</fullName>
    </recommendedName>
</protein>
<dbReference type="RefSeq" id="WP_045842381.1">
    <property type="nucleotide sequence ID" value="NZ_CP083405.1"/>
</dbReference>
<evidence type="ECO:0000313" key="3">
    <source>
        <dbReference type="EMBL" id="KJX75761.1"/>
    </source>
</evidence>
<comment type="caution">
    <text evidence="3">The sequence shown here is derived from an EMBL/GenBank/DDBJ whole genome shotgun (WGS) entry which is preliminary data.</text>
</comment>
<evidence type="ECO:0000256" key="1">
    <source>
        <dbReference type="SAM" id="MobiDB-lite"/>
    </source>
</evidence>
<dbReference type="OrthoDB" id="4485830at2"/>
<reference evidence="3 4" key="1">
    <citation type="journal article" date="2015" name="Proc. Natl. Acad. Sci. U.S.A.">
        <title>Insight into the evolution and origin of leprosy bacilli from the genome sequence of Mycobacterium lepromatosis.</title>
        <authorList>
            <person name="Singh P."/>
            <person name="Benjak A."/>
            <person name="Schuenemann V.J."/>
            <person name="Herbig A."/>
            <person name="Avanzi C."/>
            <person name="Busso P."/>
            <person name="Nieselt K."/>
            <person name="Krause J."/>
            <person name="Vera-Cabrera L."/>
            <person name="Cole S.T."/>
        </authorList>
    </citation>
    <scope>NUCLEOTIDE SEQUENCE [LARGE SCALE GENOMIC DNA]</scope>
    <source>
        <strain evidence="3 4">Mx1-22A</strain>
    </source>
</reference>
<dbReference type="Proteomes" id="UP000053699">
    <property type="component" value="Unassembled WGS sequence"/>
</dbReference>
<name>A0A0F4ES22_9MYCO</name>
<keyword evidence="2" id="KW-0812">Transmembrane</keyword>
<dbReference type="AlphaFoldDB" id="A0A0F4ES22"/>
<keyword evidence="2" id="KW-1133">Transmembrane helix</keyword>
<dbReference type="PATRIC" id="fig|480418.6.peg.420"/>
<feature type="region of interest" description="Disordered" evidence="1">
    <location>
        <begin position="113"/>
        <end position="132"/>
    </location>
</feature>
<keyword evidence="4" id="KW-1185">Reference proteome</keyword>